<dbReference type="InterPro" id="IPR012337">
    <property type="entry name" value="RNaseH-like_sf"/>
</dbReference>
<dbReference type="PANTHER" id="PTHR37984">
    <property type="entry name" value="PROTEIN CBG26694"/>
    <property type="match status" value="1"/>
</dbReference>
<accession>A0AAP0IFK2</accession>
<feature type="signal peptide" evidence="2">
    <location>
        <begin position="1"/>
        <end position="21"/>
    </location>
</feature>
<evidence type="ECO:0000256" key="2">
    <source>
        <dbReference type="SAM" id="SignalP"/>
    </source>
</evidence>
<evidence type="ECO:0000313" key="5">
    <source>
        <dbReference type="Proteomes" id="UP001420932"/>
    </source>
</evidence>
<dbReference type="EMBL" id="JBBNAF010000009">
    <property type="protein sequence ID" value="KAK9114629.1"/>
    <property type="molecule type" value="Genomic_DNA"/>
</dbReference>
<gene>
    <name evidence="4" type="ORF">Syun_021426</name>
</gene>
<keyword evidence="1" id="KW-0175">Coiled coil</keyword>
<evidence type="ECO:0000256" key="1">
    <source>
        <dbReference type="SAM" id="Coils"/>
    </source>
</evidence>
<dbReference type="GO" id="GO:0003676">
    <property type="term" value="F:nucleic acid binding"/>
    <property type="evidence" value="ECO:0007669"/>
    <property type="project" value="InterPro"/>
</dbReference>
<name>A0AAP0IFK2_9MAGN</name>
<evidence type="ECO:0000313" key="4">
    <source>
        <dbReference type="EMBL" id="KAK9114629.1"/>
    </source>
</evidence>
<dbReference type="SUPFAM" id="SSF53098">
    <property type="entry name" value="Ribonuclease H-like"/>
    <property type="match status" value="1"/>
</dbReference>
<dbReference type="InterPro" id="IPR050951">
    <property type="entry name" value="Retrovirus_Pol_polyprotein"/>
</dbReference>
<dbReference type="Proteomes" id="UP001420932">
    <property type="component" value="Unassembled WGS sequence"/>
</dbReference>
<dbReference type="PANTHER" id="PTHR37984:SF5">
    <property type="entry name" value="PROTEIN NYNRIN-LIKE"/>
    <property type="match status" value="1"/>
</dbReference>
<sequence length="292" mass="33556">MKIHLYLMILWVSFTIALMKGFKRHSSTSNAISIGAGCERRSETSLHHVAYKAKQVTPAGLLQPLILSQIWEDISMGFITGLPISRGKSIIFVVVDRLLKYAHFKPLSHPYIAISVARVFFDSIFKLHGMPRSIICDQDPTFTSAFWSNLFKLNGTDFNYSSAYHPQMDGQSEVVNRTIEMYLRCFTSSQPKEWMRWLSWAEFCYNISWHSSTKKTPFQAFYGRPPPTLSSYIPGTSKIEAVEKELLALDQILNLLKKNISEAQSRMKTVYDHGHTERVFIEGDWVYLKLQP</sequence>
<organism evidence="4 5">
    <name type="scientific">Stephania yunnanensis</name>
    <dbReference type="NCBI Taxonomy" id="152371"/>
    <lineage>
        <taxon>Eukaryota</taxon>
        <taxon>Viridiplantae</taxon>
        <taxon>Streptophyta</taxon>
        <taxon>Embryophyta</taxon>
        <taxon>Tracheophyta</taxon>
        <taxon>Spermatophyta</taxon>
        <taxon>Magnoliopsida</taxon>
        <taxon>Ranunculales</taxon>
        <taxon>Menispermaceae</taxon>
        <taxon>Menispermoideae</taxon>
        <taxon>Cissampelideae</taxon>
        <taxon>Stephania</taxon>
    </lineage>
</organism>
<keyword evidence="5" id="KW-1185">Reference proteome</keyword>
<dbReference type="AlphaFoldDB" id="A0AAP0IFK2"/>
<comment type="caution">
    <text evidence="4">The sequence shown here is derived from an EMBL/GenBank/DDBJ whole genome shotgun (WGS) entry which is preliminary data.</text>
</comment>
<dbReference type="InterPro" id="IPR001584">
    <property type="entry name" value="Integrase_cat-core"/>
</dbReference>
<feature type="domain" description="Integrase catalytic" evidence="3">
    <location>
        <begin position="60"/>
        <end position="225"/>
    </location>
</feature>
<feature type="coiled-coil region" evidence="1">
    <location>
        <begin position="239"/>
        <end position="266"/>
    </location>
</feature>
<evidence type="ECO:0000259" key="3">
    <source>
        <dbReference type="PROSITE" id="PS50994"/>
    </source>
</evidence>
<keyword evidence="2" id="KW-0732">Signal</keyword>
<feature type="chain" id="PRO_5042931343" description="Integrase catalytic domain-containing protein" evidence="2">
    <location>
        <begin position="22"/>
        <end position="292"/>
    </location>
</feature>
<dbReference type="GO" id="GO:0015074">
    <property type="term" value="P:DNA integration"/>
    <property type="evidence" value="ECO:0007669"/>
    <property type="project" value="InterPro"/>
</dbReference>
<protein>
    <recommendedName>
        <fullName evidence="3">Integrase catalytic domain-containing protein</fullName>
    </recommendedName>
</protein>
<reference evidence="4 5" key="1">
    <citation type="submission" date="2024-01" db="EMBL/GenBank/DDBJ databases">
        <title>Genome assemblies of Stephania.</title>
        <authorList>
            <person name="Yang L."/>
        </authorList>
    </citation>
    <scope>NUCLEOTIDE SEQUENCE [LARGE SCALE GENOMIC DNA]</scope>
    <source>
        <strain evidence="4">YNDBR</strain>
        <tissue evidence="4">Leaf</tissue>
    </source>
</reference>
<dbReference type="InterPro" id="IPR036397">
    <property type="entry name" value="RNaseH_sf"/>
</dbReference>
<proteinExistence type="predicted"/>
<dbReference type="PROSITE" id="PS50994">
    <property type="entry name" value="INTEGRASE"/>
    <property type="match status" value="1"/>
</dbReference>
<dbReference type="Gene3D" id="3.30.420.10">
    <property type="entry name" value="Ribonuclease H-like superfamily/Ribonuclease H"/>
    <property type="match status" value="1"/>
</dbReference>